<reference evidence="1 2" key="1">
    <citation type="submission" date="2015-11" db="EMBL/GenBank/DDBJ databases">
        <title>Exploring the genomic traits of fungus-feeding bacterial genus Collimonas.</title>
        <authorList>
            <person name="Song C."/>
            <person name="Schmidt R."/>
            <person name="de Jager V."/>
            <person name="Krzyzanowska D."/>
            <person name="Jongedijk E."/>
            <person name="Cankar K."/>
            <person name="Beekwilder J."/>
            <person name="van Veen A."/>
            <person name="de Boer W."/>
            <person name="van Veen J.A."/>
            <person name="Garbeva P."/>
        </authorList>
    </citation>
    <scope>NUCLEOTIDE SEQUENCE [LARGE SCALE GENOMIC DNA]</scope>
    <source>
        <strain evidence="1 2">Ter291</strain>
    </source>
</reference>
<organism evidence="1 2">
    <name type="scientific">Collimonas pratensis</name>
    <dbReference type="NCBI Taxonomy" id="279113"/>
    <lineage>
        <taxon>Bacteria</taxon>
        <taxon>Pseudomonadati</taxon>
        <taxon>Pseudomonadota</taxon>
        <taxon>Betaproteobacteria</taxon>
        <taxon>Burkholderiales</taxon>
        <taxon>Oxalobacteraceae</taxon>
        <taxon>Collimonas</taxon>
    </lineage>
</organism>
<dbReference type="Proteomes" id="UP000074914">
    <property type="component" value="Chromosome"/>
</dbReference>
<evidence type="ECO:0000313" key="2">
    <source>
        <dbReference type="Proteomes" id="UP000074914"/>
    </source>
</evidence>
<protein>
    <submittedName>
        <fullName evidence="1">Membrane protein</fullName>
    </submittedName>
</protein>
<dbReference type="RefSeq" id="WP_156480154.1">
    <property type="nucleotide sequence ID" value="NZ_CP013236.1"/>
</dbReference>
<sequence length="45" mass="4836">MKYVITLGCLAGALAMYVLGSDTGVAAFFAAGMMLELCFWKRVSK</sequence>
<name>A0ABM5ZC65_9BURK</name>
<accession>A0ABM5ZC65</accession>
<gene>
    <name evidence="1" type="ORF">CPter291_4433</name>
</gene>
<evidence type="ECO:0000313" key="1">
    <source>
        <dbReference type="EMBL" id="AMP16659.1"/>
    </source>
</evidence>
<keyword evidence="2" id="KW-1185">Reference proteome</keyword>
<proteinExistence type="predicted"/>
<dbReference type="EMBL" id="CP013236">
    <property type="protein sequence ID" value="AMP16659.1"/>
    <property type="molecule type" value="Genomic_DNA"/>
</dbReference>